<feature type="chain" id="PRO_5008536169" description="LacI family transcriptional regulator" evidence="1">
    <location>
        <begin position="25"/>
        <end position="65"/>
    </location>
</feature>
<evidence type="ECO:0000256" key="1">
    <source>
        <dbReference type="SAM" id="SignalP"/>
    </source>
</evidence>
<proteinExistence type="predicted"/>
<keyword evidence="2" id="KW-0614">Plasmid</keyword>
<dbReference type="EMBL" id="CP016617">
    <property type="protein sequence ID" value="ANY82967.1"/>
    <property type="molecule type" value="Genomic_DNA"/>
</dbReference>
<reference evidence="2" key="1">
    <citation type="submission" date="2016-07" db="EMBL/GenBank/DDBJ databases">
        <title>Microvirga ossetica sp. nov. a new species of rhizobia isolated from root nodules of the legume species Vicia alpestris Steven originated from North Ossetia region in the Caucasus.</title>
        <authorList>
            <person name="Safronova V.I."/>
            <person name="Kuznetsova I.G."/>
            <person name="Sazanova A.L."/>
            <person name="Belimov A."/>
            <person name="Andronov E."/>
            <person name="Osledkin Y.S."/>
            <person name="Onishchuk O.P."/>
            <person name="Kurchak O.N."/>
            <person name="Shaposhnikov A.I."/>
            <person name="Willems A."/>
            <person name="Tikhonovich I.A."/>
        </authorList>
    </citation>
    <scope>NUCLEOTIDE SEQUENCE [LARGE SCALE GENOMIC DNA]</scope>
    <source>
        <strain evidence="2">V5/3M</strain>
        <plasmid evidence="2">unnamed1</plasmid>
    </source>
</reference>
<sequence length="65" mass="6926">MMLRQLGAGLLGLIAGSLPLALSAQEASQRISPKVMVITMFAGEAKPWLDHERFTQKVGAMAETG</sequence>
<organism evidence="2">
    <name type="scientific">Microvirga ossetica</name>
    <dbReference type="NCBI Taxonomy" id="1882682"/>
    <lineage>
        <taxon>Bacteria</taxon>
        <taxon>Pseudomonadati</taxon>
        <taxon>Pseudomonadota</taxon>
        <taxon>Alphaproteobacteria</taxon>
        <taxon>Hyphomicrobiales</taxon>
        <taxon>Methylobacteriaceae</taxon>
        <taxon>Microvirga</taxon>
    </lineage>
</organism>
<evidence type="ECO:0008006" key="3">
    <source>
        <dbReference type="Google" id="ProtNLM"/>
    </source>
</evidence>
<feature type="signal peptide" evidence="1">
    <location>
        <begin position="1"/>
        <end position="24"/>
    </location>
</feature>
<dbReference type="AlphaFoldDB" id="A0A1B2ESN5"/>
<accession>A0A1B2ESN5</accession>
<keyword evidence="1" id="KW-0732">Signal</keyword>
<evidence type="ECO:0000313" key="2">
    <source>
        <dbReference type="EMBL" id="ANY82967.1"/>
    </source>
</evidence>
<gene>
    <name evidence="2" type="ORF">BB934_32630</name>
</gene>
<dbReference type="KEGG" id="moc:BB934_32630"/>
<protein>
    <recommendedName>
        <fullName evidence="3">LacI family transcriptional regulator</fullName>
    </recommendedName>
</protein>
<geneLocation type="plasmid" evidence="2">
    <name>unnamed1</name>
</geneLocation>
<name>A0A1B2ESN5_9HYPH</name>